<evidence type="ECO:0000313" key="2">
    <source>
        <dbReference type="Proteomes" id="UP000193804"/>
    </source>
</evidence>
<sequence length="79" mass="9501">MTKIFTHDDLIRYVYEETEPDENRQIELALSEDMELLEQYHELLWLRKQMDEGMMSPSEKTIKTILDYSKAVNLHPVKE</sequence>
<protein>
    <submittedName>
        <fullName evidence="1">Uncharacterized protein</fullName>
    </submittedName>
</protein>
<dbReference type="AlphaFoldDB" id="A0A1X7KNF1"/>
<reference evidence="2" key="1">
    <citation type="submission" date="2017-04" db="EMBL/GenBank/DDBJ databases">
        <authorList>
            <person name="Varghese N."/>
            <person name="Submissions S."/>
        </authorList>
    </citation>
    <scope>NUCLEOTIDE SEQUENCE [LARGE SCALE GENOMIC DNA]</scope>
    <source>
        <strain evidence="2">DSM 4125</strain>
    </source>
</reference>
<accession>A0A1X7KNF1</accession>
<dbReference type="OrthoDB" id="982713at2"/>
<organism evidence="1 2">
    <name type="scientific">Marivirga sericea</name>
    <dbReference type="NCBI Taxonomy" id="1028"/>
    <lineage>
        <taxon>Bacteria</taxon>
        <taxon>Pseudomonadati</taxon>
        <taxon>Bacteroidota</taxon>
        <taxon>Cytophagia</taxon>
        <taxon>Cytophagales</taxon>
        <taxon>Marivirgaceae</taxon>
        <taxon>Marivirga</taxon>
    </lineage>
</organism>
<name>A0A1X7KNF1_9BACT</name>
<keyword evidence="2" id="KW-1185">Reference proteome</keyword>
<dbReference type="EMBL" id="FXAW01000006">
    <property type="protein sequence ID" value="SMG43037.1"/>
    <property type="molecule type" value="Genomic_DNA"/>
</dbReference>
<gene>
    <name evidence="1" type="ORF">SAMN05661096_02967</name>
</gene>
<proteinExistence type="predicted"/>
<evidence type="ECO:0000313" key="1">
    <source>
        <dbReference type="EMBL" id="SMG43037.1"/>
    </source>
</evidence>
<dbReference type="STRING" id="1028.SAMN05661096_02967"/>
<dbReference type="RefSeq" id="WP_085518121.1">
    <property type="nucleotide sequence ID" value="NZ_FXAW01000006.1"/>
</dbReference>
<dbReference type="Proteomes" id="UP000193804">
    <property type="component" value="Unassembled WGS sequence"/>
</dbReference>